<sequence>MARKISKDCLYCLKKWEGLRLQAYQDASGVWTIGYGHTKKAGQPTVVEGMVITEKKAETMLLADLQQYERAVEKAVCVNLSDEQFGALVSFCYNVGIAAFQNSTLLKRLNRGDYEAVPTELQKWTKAGGKRLQGLVHRRVAEAGLWAKGAYVSSNYQTVETKQPTGFLKAEALAPIIGSFSGLGGFLAGNGPIQWALAAIMVLAACTGIFFVAKRFQEHRL</sequence>
<evidence type="ECO:0000256" key="2">
    <source>
        <dbReference type="ARBA" id="ARBA00022529"/>
    </source>
</evidence>
<dbReference type="GO" id="GO:0031640">
    <property type="term" value="P:killing of cells of another organism"/>
    <property type="evidence" value="ECO:0007669"/>
    <property type="project" value="UniProtKB-KW"/>
</dbReference>
<dbReference type="EMBL" id="UFTD01000003">
    <property type="protein sequence ID" value="SSZ40931.1"/>
    <property type="molecule type" value="Genomic_DNA"/>
</dbReference>
<dbReference type="Pfam" id="PF00959">
    <property type="entry name" value="Phage_lysozyme"/>
    <property type="match status" value="1"/>
</dbReference>
<evidence type="ECO:0000313" key="11">
    <source>
        <dbReference type="EMBL" id="SSZ40931.1"/>
    </source>
</evidence>
<organism evidence="9 12">
    <name type="scientific">Bartonella grahamii</name>
    <dbReference type="NCBI Taxonomy" id="33045"/>
    <lineage>
        <taxon>Bacteria</taxon>
        <taxon>Pseudomonadati</taxon>
        <taxon>Pseudomonadota</taxon>
        <taxon>Alphaproteobacteria</taxon>
        <taxon>Hyphomicrobiales</taxon>
        <taxon>Bartonellaceae</taxon>
        <taxon>Bartonella</taxon>
    </lineage>
</organism>
<dbReference type="GO" id="GO:0009253">
    <property type="term" value="P:peptidoglycan catabolic process"/>
    <property type="evidence" value="ECO:0007669"/>
    <property type="project" value="InterPro"/>
</dbReference>
<dbReference type="RefSeq" id="WP_026500788.1">
    <property type="nucleotide sequence ID" value="NZ_CACVBJ010000006.1"/>
</dbReference>
<dbReference type="Gene3D" id="1.10.530.40">
    <property type="match status" value="1"/>
</dbReference>
<keyword evidence="8" id="KW-1133">Transmembrane helix</keyword>
<protein>
    <recommendedName>
        <fullName evidence="7">Lysozyme</fullName>
        <ecNumber evidence="7">3.2.1.17</ecNumber>
    </recommendedName>
</protein>
<evidence type="ECO:0000256" key="6">
    <source>
        <dbReference type="ARBA" id="ARBA00023295"/>
    </source>
</evidence>
<dbReference type="GO" id="GO:0003796">
    <property type="term" value="F:lysozyme activity"/>
    <property type="evidence" value="ECO:0007669"/>
    <property type="project" value="UniProtKB-EC"/>
</dbReference>
<evidence type="ECO:0000256" key="7">
    <source>
        <dbReference type="RuleBase" id="RU003788"/>
    </source>
</evidence>
<dbReference type="EMBL" id="UFTD01000002">
    <property type="protein sequence ID" value="SSZ40358.1"/>
    <property type="molecule type" value="Genomic_DNA"/>
</dbReference>
<dbReference type="InterPro" id="IPR034690">
    <property type="entry name" value="Endolysin_T4_type"/>
</dbReference>
<accession>A0A336NCK9</accession>
<dbReference type="GO" id="GO:0016998">
    <property type="term" value="P:cell wall macromolecule catabolic process"/>
    <property type="evidence" value="ECO:0007669"/>
    <property type="project" value="InterPro"/>
</dbReference>
<evidence type="ECO:0000256" key="8">
    <source>
        <dbReference type="SAM" id="Phobius"/>
    </source>
</evidence>
<dbReference type="Proteomes" id="UP000253846">
    <property type="component" value="Unassembled WGS sequence"/>
</dbReference>
<evidence type="ECO:0000256" key="5">
    <source>
        <dbReference type="ARBA" id="ARBA00023200"/>
    </source>
</evidence>
<dbReference type="AlphaFoldDB" id="A0A336NCK9"/>
<evidence type="ECO:0000313" key="10">
    <source>
        <dbReference type="EMBL" id="SSZ40358.1"/>
    </source>
</evidence>
<dbReference type="InterPro" id="IPR033907">
    <property type="entry name" value="Endolysin_autolysin"/>
</dbReference>
<reference evidence="9 12" key="1">
    <citation type="submission" date="2018-06" db="EMBL/GenBank/DDBJ databases">
        <authorList>
            <consortium name="Pathogen Informatics"/>
            <person name="Doyle S."/>
        </authorList>
    </citation>
    <scope>NUCLEOTIDE SEQUENCE [LARGE SCALE GENOMIC DNA]</scope>
    <source>
        <strain evidence="9 12">NCTC12860</strain>
    </source>
</reference>
<dbReference type="PANTHER" id="PTHR38107:SF3">
    <property type="entry name" value="LYSOZYME RRRD-RELATED"/>
    <property type="match status" value="1"/>
</dbReference>
<dbReference type="InterPro" id="IPR051018">
    <property type="entry name" value="Bacteriophage_GH24"/>
</dbReference>
<dbReference type="HAMAP" id="MF_04110">
    <property type="entry name" value="ENDOLYSIN_T4"/>
    <property type="match status" value="1"/>
</dbReference>
<dbReference type="GO" id="GO:0042742">
    <property type="term" value="P:defense response to bacterium"/>
    <property type="evidence" value="ECO:0007669"/>
    <property type="project" value="UniProtKB-KW"/>
</dbReference>
<gene>
    <name evidence="9" type="ORF">NCTC12860_01135</name>
    <name evidence="10" type="ORF">NCTC12860_01507</name>
    <name evidence="11" type="ORF">NCTC12860_02092</name>
</gene>
<evidence type="ECO:0000313" key="12">
    <source>
        <dbReference type="Proteomes" id="UP000253846"/>
    </source>
</evidence>
<evidence type="ECO:0000256" key="1">
    <source>
        <dbReference type="ARBA" id="ARBA00000632"/>
    </source>
</evidence>
<dbReference type="SUPFAM" id="SSF53955">
    <property type="entry name" value="Lysozyme-like"/>
    <property type="match status" value="1"/>
</dbReference>
<proteinExistence type="inferred from homology"/>
<name>A0A336NCK9_BARGR</name>
<keyword evidence="8" id="KW-0812">Transmembrane</keyword>
<evidence type="ECO:0000313" key="9">
    <source>
        <dbReference type="EMBL" id="SSZ39991.1"/>
    </source>
</evidence>
<keyword evidence="3 7" id="KW-0081">Bacteriolytic enzyme</keyword>
<dbReference type="CDD" id="cd00737">
    <property type="entry name" value="lyz_endolysin_autolysin"/>
    <property type="match status" value="1"/>
</dbReference>
<dbReference type="InterPro" id="IPR023347">
    <property type="entry name" value="Lysozyme_dom_sf"/>
</dbReference>
<dbReference type="PANTHER" id="PTHR38107">
    <property type="match status" value="1"/>
</dbReference>
<evidence type="ECO:0000256" key="3">
    <source>
        <dbReference type="ARBA" id="ARBA00022638"/>
    </source>
</evidence>
<keyword evidence="8" id="KW-0472">Membrane</keyword>
<dbReference type="InterPro" id="IPR002196">
    <property type="entry name" value="Glyco_hydro_24"/>
</dbReference>
<feature type="transmembrane region" description="Helical" evidence="8">
    <location>
        <begin position="195"/>
        <end position="213"/>
    </location>
</feature>
<comment type="similarity">
    <text evidence="7">Belongs to the glycosyl hydrolase 24 family.</text>
</comment>
<keyword evidence="4 7" id="KW-0378">Hydrolase</keyword>
<dbReference type="InterPro" id="IPR023346">
    <property type="entry name" value="Lysozyme-like_dom_sf"/>
</dbReference>
<keyword evidence="6 7" id="KW-0326">Glycosidase</keyword>
<comment type="catalytic activity">
    <reaction evidence="1 7">
        <text>Hydrolysis of (1-&gt;4)-beta-linkages between N-acetylmuramic acid and N-acetyl-D-glucosamine residues in a peptidoglycan and between N-acetyl-D-glucosamine residues in chitodextrins.</text>
        <dbReference type="EC" id="3.2.1.17"/>
    </reaction>
</comment>
<evidence type="ECO:0000256" key="4">
    <source>
        <dbReference type="ARBA" id="ARBA00022801"/>
    </source>
</evidence>
<keyword evidence="2 7" id="KW-0929">Antimicrobial</keyword>
<dbReference type="EMBL" id="UFTD01000002">
    <property type="protein sequence ID" value="SSZ39991.1"/>
    <property type="molecule type" value="Genomic_DNA"/>
</dbReference>
<dbReference type="EC" id="3.2.1.17" evidence="7"/>
<keyword evidence="5" id="KW-1035">Host cytoplasm</keyword>